<name>A0AAD7F4U3_9AGAR</name>
<keyword evidence="3" id="KW-1185">Reference proteome</keyword>
<evidence type="ECO:0000313" key="3">
    <source>
        <dbReference type="Proteomes" id="UP001218218"/>
    </source>
</evidence>
<dbReference type="AlphaFoldDB" id="A0AAD7F4U3"/>
<evidence type="ECO:0000313" key="2">
    <source>
        <dbReference type="EMBL" id="KAJ7364914.1"/>
    </source>
</evidence>
<sequence length="375" mass="40300">MSAAAYFPATDANEDIDHLLDDDDADEDPRTQLDKTSTPPTRPALLCPVLDNYIGDVSSPMFTGTILGAVGWGTCLEGAPAAFDTTLFFTALFGILASFSFSYSYIYIRSVCAALSPGYCSGGGHSIPLARMPTTRRGTLLPSTRAITPSRWLSGTSSSPASESSRFLVRELALADVDATATGPLRRRGGLGGVPGHRRRREREGGRGVRAPLGAPVVRARADGAGAGVAPDVAARGRVVWCGIALAAGAHRDEIDRGGRWNVFVYTVYKVGGCPVALPVRLRAEPGAGVSCAPWCDWRGAHEYVLPAPHGTRPSRGPPDESAFQGCDQLLGYHERQLTSDPLRRFFWFPRWMTLACPEWGWAGRWAESGSFPYL</sequence>
<protein>
    <submittedName>
        <fullName evidence="2">Uncharacterized protein</fullName>
    </submittedName>
</protein>
<comment type="caution">
    <text evidence="2">The sequence shown here is derived from an EMBL/GenBank/DDBJ whole genome shotgun (WGS) entry which is preliminary data.</text>
</comment>
<evidence type="ECO:0000256" key="1">
    <source>
        <dbReference type="SAM" id="MobiDB-lite"/>
    </source>
</evidence>
<reference evidence="2" key="1">
    <citation type="submission" date="2023-03" db="EMBL/GenBank/DDBJ databases">
        <title>Massive genome expansion in bonnet fungi (Mycena s.s.) driven by repeated elements and novel gene families across ecological guilds.</title>
        <authorList>
            <consortium name="Lawrence Berkeley National Laboratory"/>
            <person name="Harder C.B."/>
            <person name="Miyauchi S."/>
            <person name="Viragh M."/>
            <person name="Kuo A."/>
            <person name="Thoen E."/>
            <person name="Andreopoulos B."/>
            <person name="Lu D."/>
            <person name="Skrede I."/>
            <person name="Drula E."/>
            <person name="Henrissat B."/>
            <person name="Morin E."/>
            <person name="Kohler A."/>
            <person name="Barry K."/>
            <person name="LaButti K."/>
            <person name="Morin E."/>
            <person name="Salamov A."/>
            <person name="Lipzen A."/>
            <person name="Mereny Z."/>
            <person name="Hegedus B."/>
            <person name="Baldrian P."/>
            <person name="Stursova M."/>
            <person name="Weitz H."/>
            <person name="Taylor A."/>
            <person name="Grigoriev I.V."/>
            <person name="Nagy L.G."/>
            <person name="Martin F."/>
            <person name="Kauserud H."/>
        </authorList>
    </citation>
    <scope>NUCLEOTIDE SEQUENCE</scope>
    <source>
        <strain evidence="2">CBHHK002</strain>
    </source>
</reference>
<proteinExistence type="predicted"/>
<gene>
    <name evidence="2" type="ORF">DFH08DRAFT_799224</name>
</gene>
<feature type="region of interest" description="Disordered" evidence="1">
    <location>
        <begin position="186"/>
        <end position="210"/>
    </location>
</feature>
<organism evidence="2 3">
    <name type="scientific">Mycena albidolilacea</name>
    <dbReference type="NCBI Taxonomy" id="1033008"/>
    <lineage>
        <taxon>Eukaryota</taxon>
        <taxon>Fungi</taxon>
        <taxon>Dikarya</taxon>
        <taxon>Basidiomycota</taxon>
        <taxon>Agaricomycotina</taxon>
        <taxon>Agaricomycetes</taxon>
        <taxon>Agaricomycetidae</taxon>
        <taxon>Agaricales</taxon>
        <taxon>Marasmiineae</taxon>
        <taxon>Mycenaceae</taxon>
        <taxon>Mycena</taxon>
    </lineage>
</organism>
<dbReference type="EMBL" id="JARIHO010000003">
    <property type="protein sequence ID" value="KAJ7364914.1"/>
    <property type="molecule type" value="Genomic_DNA"/>
</dbReference>
<accession>A0AAD7F4U3</accession>
<dbReference type="Proteomes" id="UP001218218">
    <property type="component" value="Unassembled WGS sequence"/>
</dbReference>
<feature type="region of interest" description="Disordered" evidence="1">
    <location>
        <begin position="19"/>
        <end position="42"/>
    </location>
</feature>